<keyword evidence="1" id="KW-0831">Ubiquinone biosynthesis</keyword>
<comment type="function">
    <text evidence="1">Required for ubiquinone (coenzyme Q) biosynthesis. Binds hydrophobic ubiquinone biosynthetic intermediates via its SCP2 domain and is essential for the stability of the Ubi complex. May constitute a docking platform where Ubi enzymes assemble and access their SCP2-bound polyprenyl substrates.</text>
</comment>
<dbReference type="InterPro" id="IPR038989">
    <property type="entry name" value="UbiJ"/>
</dbReference>
<comment type="pathway">
    <text evidence="1">Cofactor biosynthesis; ubiquinone biosynthesis.</text>
</comment>
<dbReference type="EMBL" id="WINI01000003">
    <property type="protein sequence ID" value="MQR00342.1"/>
    <property type="molecule type" value="Genomic_DNA"/>
</dbReference>
<keyword evidence="4" id="KW-1185">Reference proteome</keyword>
<evidence type="ECO:0000313" key="4">
    <source>
        <dbReference type="Proteomes" id="UP000451565"/>
    </source>
</evidence>
<evidence type="ECO:0000256" key="1">
    <source>
        <dbReference type="HAMAP-Rule" id="MF_02215"/>
    </source>
</evidence>
<feature type="region of interest" description="Disordered" evidence="2">
    <location>
        <begin position="205"/>
        <end position="235"/>
    </location>
</feature>
<accession>A0A843YSW5</accession>
<feature type="compositionally biased region" description="Basic and acidic residues" evidence="2">
    <location>
        <begin position="205"/>
        <end position="218"/>
    </location>
</feature>
<comment type="similarity">
    <text evidence="1">Belongs to the UbiJ family.</text>
</comment>
<dbReference type="PANTHER" id="PTHR38693:SF1">
    <property type="entry name" value="UBIQUINONE BIOSYNTHESIS ACCESSORY FACTOR UBIJ"/>
    <property type="match status" value="1"/>
</dbReference>
<sequence>MNFLTPLMLSTLTPITATINHLLAQEPWAQRQLAVHAGKIACIDAGALVLTWEITDDGMLQSPATAMSAADATTESDAVAPNVTIRLKLTDVPLMAQNRERAFSYVKIDGDADLANAISQVAQSLRWDAEHDLSKLVGDIAAVRLVGAAKSVIATGISTHQKIAENLAEYFLEEQPLLVRPQMVSDLTDEVTKLRDDVERMTKRIERMERTEHSRRTSAEITPLTKHSKSKTDQQ</sequence>
<dbReference type="UniPathway" id="UPA00232"/>
<evidence type="ECO:0000256" key="2">
    <source>
        <dbReference type="SAM" id="MobiDB-lite"/>
    </source>
</evidence>
<dbReference type="PANTHER" id="PTHR38693">
    <property type="entry name" value="UBIQUINONE BIOSYNTHESIS PROTEIN UBIJ"/>
    <property type="match status" value="1"/>
</dbReference>
<dbReference type="GO" id="GO:0005737">
    <property type="term" value="C:cytoplasm"/>
    <property type="evidence" value="ECO:0007669"/>
    <property type="project" value="UniProtKB-SubCell"/>
</dbReference>
<proteinExistence type="inferred from homology"/>
<gene>
    <name evidence="1" type="primary">ubiJ</name>
    <name evidence="3" type="ORF">GEV47_06575</name>
</gene>
<dbReference type="GO" id="GO:0006744">
    <property type="term" value="P:ubiquinone biosynthetic process"/>
    <property type="evidence" value="ECO:0007669"/>
    <property type="project" value="UniProtKB-UniRule"/>
</dbReference>
<organism evidence="3 4">
    <name type="scientific">Glaciimonas soli</name>
    <dbReference type="NCBI Taxonomy" id="2590999"/>
    <lineage>
        <taxon>Bacteria</taxon>
        <taxon>Pseudomonadati</taxon>
        <taxon>Pseudomonadota</taxon>
        <taxon>Betaproteobacteria</taxon>
        <taxon>Burkholderiales</taxon>
        <taxon>Oxalobacteraceae</taxon>
        <taxon>Glaciimonas</taxon>
    </lineage>
</organism>
<dbReference type="AlphaFoldDB" id="A0A843YSW5"/>
<dbReference type="Proteomes" id="UP000451565">
    <property type="component" value="Unassembled WGS sequence"/>
</dbReference>
<keyword evidence="1" id="KW-0963">Cytoplasm</keyword>
<dbReference type="OrthoDB" id="8525483at2"/>
<protein>
    <recommendedName>
        <fullName evidence="1">Ubiquinone biosynthesis accessory factor UbiJ</fullName>
    </recommendedName>
</protein>
<reference evidence="3 4" key="1">
    <citation type="submission" date="2019-10" db="EMBL/GenBank/DDBJ databases">
        <title>Glaciimonas soli sp. nov., a psychrophilic bacterium isolated from the forest soil of a high elevation mountain in Taiwan.</title>
        <authorList>
            <person name="Wang L.-T."/>
            <person name="Shieh W.Y."/>
        </authorList>
    </citation>
    <scope>NUCLEOTIDE SEQUENCE [LARGE SCALE GENOMIC DNA]</scope>
    <source>
        <strain evidence="3 4">GS1</strain>
    </source>
</reference>
<evidence type="ECO:0000313" key="3">
    <source>
        <dbReference type="EMBL" id="MQR00342.1"/>
    </source>
</evidence>
<dbReference type="RefSeq" id="WP_153233950.1">
    <property type="nucleotide sequence ID" value="NZ_WINI01000003.1"/>
</dbReference>
<comment type="subcellular location">
    <subcellularLocation>
        <location evidence="1">Cytoplasm</location>
    </subcellularLocation>
</comment>
<comment type="caution">
    <text evidence="3">The sequence shown here is derived from an EMBL/GenBank/DDBJ whole genome shotgun (WGS) entry which is preliminary data.</text>
</comment>
<name>A0A843YSW5_9BURK</name>
<dbReference type="HAMAP" id="MF_02215">
    <property type="entry name" value="UbiJ"/>
    <property type="match status" value="1"/>
</dbReference>